<evidence type="ECO:0000313" key="2">
    <source>
        <dbReference type="Proteomes" id="UP000291084"/>
    </source>
</evidence>
<gene>
    <name evidence="1" type="primary">Vigan.08G195000</name>
    <name evidence="1" type="ORF">VIGAN_08195000</name>
</gene>
<accession>A0A0S3SR02</accession>
<dbReference type="EMBL" id="AP015041">
    <property type="protein sequence ID" value="BAT95261.1"/>
    <property type="molecule type" value="Genomic_DNA"/>
</dbReference>
<sequence length="160" mass="18137">MTSARLRSFVGTSVLPLLRSKTATQGGVYFFHTRTVTSAKTGRYQSADGSLRSYQLPRQALAFLPPSFSFLLLFSRLYNGLCVWMLFGDDEDRLIRTRMIVELWRVMHSWWPLLLCKAVANGFHPTTLTRLIRSAPWSILEASKTRTSCYSSPHGSILST</sequence>
<keyword evidence="2" id="KW-1185">Reference proteome</keyword>
<organism evidence="1 2">
    <name type="scientific">Vigna angularis var. angularis</name>
    <dbReference type="NCBI Taxonomy" id="157739"/>
    <lineage>
        <taxon>Eukaryota</taxon>
        <taxon>Viridiplantae</taxon>
        <taxon>Streptophyta</taxon>
        <taxon>Embryophyta</taxon>
        <taxon>Tracheophyta</taxon>
        <taxon>Spermatophyta</taxon>
        <taxon>Magnoliopsida</taxon>
        <taxon>eudicotyledons</taxon>
        <taxon>Gunneridae</taxon>
        <taxon>Pentapetalae</taxon>
        <taxon>rosids</taxon>
        <taxon>fabids</taxon>
        <taxon>Fabales</taxon>
        <taxon>Fabaceae</taxon>
        <taxon>Papilionoideae</taxon>
        <taxon>50 kb inversion clade</taxon>
        <taxon>NPAAA clade</taxon>
        <taxon>indigoferoid/millettioid clade</taxon>
        <taxon>Phaseoleae</taxon>
        <taxon>Vigna</taxon>
    </lineage>
</organism>
<reference evidence="1 2" key="1">
    <citation type="journal article" date="2015" name="Sci. Rep.">
        <title>The power of single molecule real-time sequencing technology in the de novo assembly of a eukaryotic genome.</title>
        <authorList>
            <person name="Sakai H."/>
            <person name="Naito K."/>
            <person name="Ogiso-Tanaka E."/>
            <person name="Takahashi Y."/>
            <person name="Iseki K."/>
            <person name="Muto C."/>
            <person name="Satou K."/>
            <person name="Teruya K."/>
            <person name="Shiroma A."/>
            <person name="Shimoji M."/>
            <person name="Hirano T."/>
            <person name="Itoh T."/>
            <person name="Kaga A."/>
            <person name="Tomooka N."/>
        </authorList>
    </citation>
    <scope>NUCLEOTIDE SEQUENCE [LARGE SCALE GENOMIC DNA]</scope>
    <source>
        <strain evidence="2">cv. Shumari</strain>
    </source>
</reference>
<dbReference type="Proteomes" id="UP000291084">
    <property type="component" value="Chromosome 8"/>
</dbReference>
<name>A0A0S3SR02_PHAAN</name>
<protein>
    <submittedName>
        <fullName evidence="1">Uncharacterized protein</fullName>
    </submittedName>
</protein>
<proteinExistence type="predicted"/>
<evidence type="ECO:0000313" key="1">
    <source>
        <dbReference type="EMBL" id="BAT95261.1"/>
    </source>
</evidence>
<dbReference type="AlphaFoldDB" id="A0A0S3SR02"/>